<dbReference type="Pfam" id="PF00625">
    <property type="entry name" value="Guanylate_kin"/>
    <property type="match status" value="1"/>
</dbReference>
<dbReference type="InterPro" id="IPR027417">
    <property type="entry name" value="P-loop_NTPase"/>
</dbReference>
<dbReference type="SUPFAM" id="SSF52540">
    <property type="entry name" value="P-loop containing nucleoside triphosphate hydrolases"/>
    <property type="match status" value="1"/>
</dbReference>
<dbReference type="Gene3D" id="3.40.50.300">
    <property type="entry name" value="P-loop containing nucleotide triphosphate hydrolases"/>
    <property type="match status" value="1"/>
</dbReference>
<comment type="similarity">
    <text evidence="1">Belongs to the guanylate kinase family.</text>
</comment>
<evidence type="ECO:0000313" key="5">
    <source>
        <dbReference type="EMBL" id="MBO4205603.1"/>
    </source>
</evidence>
<organism evidence="5 6">
    <name type="scientific">Micromonospora echinofusca</name>
    <dbReference type="NCBI Taxonomy" id="47858"/>
    <lineage>
        <taxon>Bacteria</taxon>
        <taxon>Bacillati</taxon>
        <taxon>Actinomycetota</taxon>
        <taxon>Actinomycetes</taxon>
        <taxon>Micromonosporales</taxon>
        <taxon>Micromonosporaceae</taxon>
        <taxon>Micromonospora</taxon>
    </lineage>
</organism>
<evidence type="ECO:0000313" key="6">
    <source>
        <dbReference type="Proteomes" id="UP000823521"/>
    </source>
</evidence>
<dbReference type="SMART" id="SM00072">
    <property type="entry name" value="GuKc"/>
    <property type="match status" value="1"/>
</dbReference>
<dbReference type="Gene3D" id="3.30.63.10">
    <property type="entry name" value="Guanylate Kinase phosphate binding domain"/>
    <property type="match status" value="1"/>
</dbReference>
<dbReference type="GO" id="GO:0016301">
    <property type="term" value="F:kinase activity"/>
    <property type="evidence" value="ECO:0007669"/>
    <property type="project" value="UniProtKB-KW"/>
</dbReference>
<keyword evidence="6" id="KW-1185">Reference proteome</keyword>
<reference evidence="5 6" key="1">
    <citation type="submission" date="2019-12" db="EMBL/GenBank/DDBJ databases">
        <title>Whole genome sequencing of endophytic Actinobacterium Micromonospora sp. MPMI6T.</title>
        <authorList>
            <person name="Evv R."/>
            <person name="Podile A.R."/>
        </authorList>
    </citation>
    <scope>NUCLEOTIDE SEQUENCE [LARGE SCALE GENOMIC DNA]</scope>
    <source>
        <strain evidence="5 6">MPMI6</strain>
    </source>
</reference>
<dbReference type="CDD" id="cd00071">
    <property type="entry name" value="GMPK"/>
    <property type="match status" value="1"/>
</dbReference>
<accession>A0ABS3VMA2</accession>
<evidence type="ECO:0000256" key="1">
    <source>
        <dbReference type="ARBA" id="ARBA00005790"/>
    </source>
</evidence>
<evidence type="ECO:0000256" key="2">
    <source>
        <dbReference type="ARBA" id="ARBA00022679"/>
    </source>
</evidence>
<protein>
    <submittedName>
        <fullName evidence="5">Guanylate kinase</fullName>
    </submittedName>
</protein>
<comment type="caution">
    <text evidence="5">The sequence shown here is derived from an EMBL/GenBank/DDBJ whole genome shotgun (WGS) entry which is preliminary data.</text>
</comment>
<dbReference type="RefSeq" id="WP_208811784.1">
    <property type="nucleotide sequence ID" value="NZ_WVUH01000031.1"/>
</dbReference>
<evidence type="ECO:0000256" key="3">
    <source>
        <dbReference type="ARBA" id="ARBA00022777"/>
    </source>
</evidence>
<evidence type="ECO:0000259" key="4">
    <source>
        <dbReference type="PROSITE" id="PS50052"/>
    </source>
</evidence>
<name>A0ABS3VMA2_MICEH</name>
<gene>
    <name evidence="5" type="ORF">GSF22_06220</name>
</gene>
<proteinExistence type="inferred from homology"/>
<feature type="domain" description="Guanylate kinase-like" evidence="4">
    <location>
        <begin position="11"/>
        <end position="129"/>
    </location>
</feature>
<keyword evidence="2" id="KW-0808">Transferase</keyword>
<sequence length="180" mass="18849">MSLDDGARPAARLTVLTGPSGSGRGGVVALVRARFPSVWLPVPATTRPRRPGEPADARVFVSRPVFERMVGAGELVEWGAYGDHLYGTPWAPIAGRLRAGQPVLLCLDAEGAAQVRARAPHARVVRLGPRPDTAPGPEPDTDVVLASDLPERAVADLVGLLGSSFLTPAQPRVSTARDVG</sequence>
<dbReference type="Proteomes" id="UP000823521">
    <property type="component" value="Unassembled WGS sequence"/>
</dbReference>
<dbReference type="PANTHER" id="PTHR23117:SF13">
    <property type="entry name" value="GUANYLATE KINASE"/>
    <property type="match status" value="1"/>
</dbReference>
<keyword evidence="3 5" id="KW-0418">Kinase</keyword>
<dbReference type="PANTHER" id="PTHR23117">
    <property type="entry name" value="GUANYLATE KINASE-RELATED"/>
    <property type="match status" value="1"/>
</dbReference>
<dbReference type="InterPro" id="IPR008144">
    <property type="entry name" value="Guanylate_kin-like_dom"/>
</dbReference>
<dbReference type="InterPro" id="IPR008145">
    <property type="entry name" value="GK/Ca_channel_bsu"/>
</dbReference>
<dbReference type="EMBL" id="WVUH01000031">
    <property type="protein sequence ID" value="MBO4205603.1"/>
    <property type="molecule type" value="Genomic_DNA"/>
</dbReference>
<dbReference type="PROSITE" id="PS50052">
    <property type="entry name" value="GUANYLATE_KINASE_2"/>
    <property type="match status" value="1"/>
</dbReference>